<dbReference type="PRINTS" id="PR01407">
    <property type="entry name" value="BUTYPHLNCDUF"/>
</dbReference>
<dbReference type="Gene3D" id="2.60.120.920">
    <property type="match status" value="1"/>
</dbReference>
<dbReference type="AlphaFoldDB" id="A0A8C3SGI5"/>
<protein>
    <recommendedName>
        <fullName evidence="1">B30.2/SPRY domain-containing protein</fullName>
    </recommendedName>
</protein>
<dbReference type="InterPro" id="IPR003877">
    <property type="entry name" value="SPRY_dom"/>
</dbReference>
<dbReference type="SUPFAM" id="SSF49899">
    <property type="entry name" value="Concanavalin A-like lectins/glucanases"/>
    <property type="match status" value="1"/>
</dbReference>
<dbReference type="Ensembl" id="ENSCSRT00000014463.1">
    <property type="protein sequence ID" value="ENSCSRP00000013882.1"/>
    <property type="gene ID" value="ENSCSRG00000010607.1"/>
</dbReference>
<reference evidence="2" key="1">
    <citation type="submission" date="2025-08" db="UniProtKB">
        <authorList>
            <consortium name="Ensembl"/>
        </authorList>
    </citation>
    <scope>IDENTIFICATION</scope>
</reference>
<reference evidence="2" key="2">
    <citation type="submission" date="2025-09" db="UniProtKB">
        <authorList>
            <consortium name="Ensembl"/>
        </authorList>
    </citation>
    <scope>IDENTIFICATION</scope>
</reference>
<dbReference type="InterPro" id="IPR003879">
    <property type="entry name" value="Butyrophylin_SPRY"/>
</dbReference>
<dbReference type="Pfam" id="PF00622">
    <property type="entry name" value="SPRY"/>
    <property type="match status" value="1"/>
</dbReference>
<dbReference type="Proteomes" id="UP000694403">
    <property type="component" value="Unplaced"/>
</dbReference>
<dbReference type="FunFam" id="2.60.120.920:FF:000004">
    <property type="entry name" value="Butyrophilin subfamily 1 member A1"/>
    <property type="match status" value="1"/>
</dbReference>
<dbReference type="InterPro" id="IPR013320">
    <property type="entry name" value="ConA-like_dom_sf"/>
</dbReference>
<dbReference type="CDD" id="cd13733">
    <property type="entry name" value="SPRY_PRY_C-I_1"/>
    <property type="match status" value="1"/>
</dbReference>
<dbReference type="InterPro" id="IPR043136">
    <property type="entry name" value="B30.2/SPRY_sf"/>
</dbReference>
<dbReference type="PANTHER" id="PTHR24103">
    <property type="entry name" value="E3 UBIQUITIN-PROTEIN LIGASE TRIM"/>
    <property type="match status" value="1"/>
</dbReference>
<sequence>GGFKSLEAYAVKPFFTAADVTLDLDTGHPGLEVSEGGKCVRDTGAVRNVPNNEKRFDSQMFVLASEGFASGKHYWEVDIEKKSNWELVVAREDVSRKGKVTLSPKNGYWVIGLTDRKDYWARTDPWTRLTVSGKPSKIGMFLDMSAGKLSFYNVESKFVFYTFTDNFEEKLYPFFSTGSAATRDTEPLKISSCFQ</sequence>
<name>A0A8C3SGI5_CHESE</name>
<organism evidence="2 3">
    <name type="scientific">Chelydra serpentina</name>
    <name type="common">Snapping turtle</name>
    <name type="synonym">Testudo serpentina</name>
    <dbReference type="NCBI Taxonomy" id="8475"/>
    <lineage>
        <taxon>Eukaryota</taxon>
        <taxon>Metazoa</taxon>
        <taxon>Chordata</taxon>
        <taxon>Craniata</taxon>
        <taxon>Vertebrata</taxon>
        <taxon>Euteleostomi</taxon>
        <taxon>Archelosauria</taxon>
        <taxon>Testudinata</taxon>
        <taxon>Testudines</taxon>
        <taxon>Cryptodira</taxon>
        <taxon>Durocryptodira</taxon>
        <taxon>Americhelydia</taxon>
        <taxon>Chelydroidea</taxon>
        <taxon>Chelydridae</taxon>
        <taxon>Chelydra</taxon>
    </lineage>
</organism>
<evidence type="ECO:0000313" key="2">
    <source>
        <dbReference type="Ensembl" id="ENSCSRP00000013882.1"/>
    </source>
</evidence>
<evidence type="ECO:0000313" key="3">
    <source>
        <dbReference type="Proteomes" id="UP000694403"/>
    </source>
</evidence>
<feature type="domain" description="B30.2/SPRY" evidence="1">
    <location>
        <begin position="1"/>
        <end position="195"/>
    </location>
</feature>
<dbReference type="InterPro" id="IPR006574">
    <property type="entry name" value="PRY"/>
</dbReference>
<keyword evidence="3" id="KW-1185">Reference proteome</keyword>
<dbReference type="SMART" id="SM00449">
    <property type="entry name" value="SPRY"/>
    <property type="match status" value="1"/>
</dbReference>
<dbReference type="Pfam" id="PF13765">
    <property type="entry name" value="PRY"/>
    <property type="match status" value="1"/>
</dbReference>
<dbReference type="InterPro" id="IPR001870">
    <property type="entry name" value="B30.2/SPRY"/>
</dbReference>
<dbReference type="PROSITE" id="PS50188">
    <property type="entry name" value="B302_SPRY"/>
    <property type="match status" value="1"/>
</dbReference>
<dbReference type="InterPro" id="IPR050143">
    <property type="entry name" value="TRIM/RBCC"/>
</dbReference>
<accession>A0A8C3SGI5</accession>
<proteinExistence type="predicted"/>
<dbReference type="SMART" id="SM00589">
    <property type="entry name" value="PRY"/>
    <property type="match status" value="1"/>
</dbReference>
<evidence type="ECO:0000259" key="1">
    <source>
        <dbReference type="PROSITE" id="PS50188"/>
    </source>
</evidence>